<dbReference type="InterPro" id="IPR036236">
    <property type="entry name" value="Znf_C2H2_sf"/>
</dbReference>
<dbReference type="GO" id="GO:0008270">
    <property type="term" value="F:zinc ion binding"/>
    <property type="evidence" value="ECO:0007669"/>
    <property type="project" value="UniProtKB-KW"/>
</dbReference>
<sequence length="57" mass="6531">RKHICPVPNCYKSFTRSGHLARHIRSHTSEKLFVCPVESCGLGFTRSDALREHARTH</sequence>
<dbReference type="STRING" id="1314771.A0A197JFV1"/>
<dbReference type="Pfam" id="PF00096">
    <property type="entry name" value="zf-C2H2"/>
    <property type="match status" value="2"/>
</dbReference>
<evidence type="ECO:0000256" key="4">
    <source>
        <dbReference type="ARBA" id="ARBA00022833"/>
    </source>
</evidence>
<feature type="non-terminal residue" evidence="7">
    <location>
        <position position="57"/>
    </location>
</feature>
<dbReference type="PANTHER" id="PTHR23235">
    <property type="entry name" value="KRUEPPEL-LIKE TRANSCRIPTION FACTOR"/>
    <property type="match status" value="1"/>
</dbReference>
<dbReference type="AlphaFoldDB" id="A0A197JFV1"/>
<feature type="domain" description="C2H2-type" evidence="6">
    <location>
        <begin position="33"/>
        <end position="57"/>
    </location>
</feature>
<feature type="domain" description="C2H2-type" evidence="6">
    <location>
        <begin position="3"/>
        <end position="32"/>
    </location>
</feature>
<dbReference type="Proteomes" id="UP000078512">
    <property type="component" value="Unassembled WGS sequence"/>
</dbReference>
<evidence type="ECO:0000256" key="3">
    <source>
        <dbReference type="ARBA" id="ARBA00022771"/>
    </source>
</evidence>
<dbReference type="PANTHER" id="PTHR23235:SF120">
    <property type="entry name" value="KRUPPEL-LIKE FACTOR 15"/>
    <property type="match status" value="1"/>
</dbReference>
<evidence type="ECO:0000256" key="2">
    <source>
        <dbReference type="ARBA" id="ARBA00022737"/>
    </source>
</evidence>
<dbReference type="SMART" id="SM00355">
    <property type="entry name" value="ZnF_C2H2"/>
    <property type="match status" value="2"/>
</dbReference>
<dbReference type="InterPro" id="IPR013087">
    <property type="entry name" value="Znf_C2H2_type"/>
</dbReference>
<dbReference type="GO" id="GO:0000978">
    <property type="term" value="F:RNA polymerase II cis-regulatory region sequence-specific DNA binding"/>
    <property type="evidence" value="ECO:0007669"/>
    <property type="project" value="TreeGrafter"/>
</dbReference>
<reference evidence="7 8" key="1">
    <citation type="submission" date="2016-05" db="EMBL/GenBank/DDBJ databases">
        <title>Genome sequencing reveals origins of a unique bacterial endosymbiosis in the earliest lineages of terrestrial Fungi.</title>
        <authorList>
            <consortium name="DOE Joint Genome Institute"/>
            <person name="Uehling J."/>
            <person name="Gryganskyi A."/>
            <person name="Hameed K."/>
            <person name="Tschaplinski T."/>
            <person name="Misztal P."/>
            <person name="Wu S."/>
            <person name="Desiro A."/>
            <person name="Vande Pol N."/>
            <person name="Du Z.-Y."/>
            <person name="Zienkiewicz A."/>
            <person name="Zienkiewicz K."/>
            <person name="Morin E."/>
            <person name="Tisserant E."/>
            <person name="Splivallo R."/>
            <person name="Hainaut M."/>
            <person name="Henrissat B."/>
            <person name="Ohm R."/>
            <person name="Kuo A."/>
            <person name="Yan J."/>
            <person name="Lipzen A."/>
            <person name="Nolan M."/>
            <person name="Labutti K."/>
            <person name="Barry K."/>
            <person name="Goldstein A."/>
            <person name="Labbe J."/>
            <person name="Schadt C."/>
            <person name="Tuskan G."/>
            <person name="Grigoriev I."/>
            <person name="Martin F."/>
            <person name="Vilgalys R."/>
            <person name="Bonito G."/>
        </authorList>
    </citation>
    <scope>NUCLEOTIDE SEQUENCE [LARGE SCALE GENOMIC DNA]</scope>
    <source>
        <strain evidence="7 8">AG-77</strain>
    </source>
</reference>
<dbReference type="PROSITE" id="PS00028">
    <property type="entry name" value="ZINC_FINGER_C2H2_1"/>
    <property type="match status" value="2"/>
</dbReference>
<organism evidence="7 8">
    <name type="scientific">Linnemannia elongata AG-77</name>
    <dbReference type="NCBI Taxonomy" id="1314771"/>
    <lineage>
        <taxon>Eukaryota</taxon>
        <taxon>Fungi</taxon>
        <taxon>Fungi incertae sedis</taxon>
        <taxon>Mucoromycota</taxon>
        <taxon>Mortierellomycotina</taxon>
        <taxon>Mortierellomycetes</taxon>
        <taxon>Mortierellales</taxon>
        <taxon>Mortierellaceae</taxon>
        <taxon>Linnemannia</taxon>
    </lineage>
</organism>
<dbReference type="EMBL" id="KV442106">
    <property type="protein sequence ID" value="OAQ23878.1"/>
    <property type="molecule type" value="Genomic_DNA"/>
</dbReference>
<keyword evidence="8" id="KW-1185">Reference proteome</keyword>
<feature type="non-terminal residue" evidence="7">
    <location>
        <position position="1"/>
    </location>
</feature>
<evidence type="ECO:0000259" key="6">
    <source>
        <dbReference type="PROSITE" id="PS50157"/>
    </source>
</evidence>
<dbReference type="PROSITE" id="PS50157">
    <property type="entry name" value="ZINC_FINGER_C2H2_2"/>
    <property type="match status" value="2"/>
</dbReference>
<dbReference type="FunFam" id="3.30.160.60:FF:000072">
    <property type="entry name" value="zinc finger protein 143 isoform X1"/>
    <property type="match status" value="2"/>
</dbReference>
<dbReference type="GO" id="GO:0000981">
    <property type="term" value="F:DNA-binding transcription factor activity, RNA polymerase II-specific"/>
    <property type="evidence" value="ECO:0007669"/>
    <property type="project" value="UniProtKB-ARBA"/>
</dbReference>
<dbReference type="SUPFAM" id="SSF57667">
    <property type="entry name" value="beta-beta-alpha zinc fingers"/>
    <property type="match status" value="1"/>
</dbReference>
<keyword evidence="2" id="KW-0677">Repeat</keyword>
<dbReference type="Gene3D" id="3.30.160.60">
    <property type="entry name" value="Classic Zinc Finger"/>
    <property type="match status" value="2"/>
</dbReference>
<proteinExistence type="predicted"/>
<evidence type="ECO:0000256" key="1">
    <source>
        <dbReference type="ARBA" id="ARBA00022723"/>
    </source>
</evidence>
<protein>
    <recommendedName>
        <fullName evidence="6">C2H2-type domain-containing protein</fullName>
    </recommendedName>
</protein>
<keyword evidence="1" id="KW-0479">Metal-binding</keyword>
<keyword evidence="4" id="KW-0862">Zinc</keyword>
<accession>A0A197JFV1</accession>
<keyword evidence="3 5" id="KW-0863">Zinc-finger</keyword>
<evidence type="ECO:0000313" key="8">
    <source>
        <dbReference type="Proteomes" id="UP000078512"/>
    </source>
</evidence>
<evidence type="ECO:0000256" key="5">
    <source>
        <dbReference type="PROSITE-ProRule" id="PRU00042"/>
    </source>
</evidence>
<gene>
    <name evidence="7" type="ORF">K457DRAFT_45600</name>
</gene>
<dbReference type="OrthoDB" id="6365676at2759"/>
<evidence type="ECO:0000313" key="7">
    <source>
        <dbReference type="EMBL" id="OAQ23878.1"/>
    </source>
</evidence>
<name>A0A197JFV1_9FUNG</name>